<proteinExistence type="predicted"/>
<protein>
    <recommendedName>
        <fullName evidence="3">Fe2OG dioxygenase domain-containing protein</fullName>
    </recommendedName>
</protein>
<evidence type="ECO:0000256" key="1">
    <source>
        <dbReference type="ARBA" id="ARBA00022723"/>
    </source>
</evidence>
<sequence>MGQINPKGLNFGTKVSYYPLCPKPDLIKGLRAHTDASGIGLLFQDDKVSGLQILKDGQWVDVPPTNIVITNGKYKSVVHRVNVQADGNRISFSSFYSPGSDAVIYQAPALVAKESDDQESQVVYPKFVFEDYMKKLYPGLKFQSK</sequence>
<dbReference type="EMBL" id="JANJYJ010000009">
    <property type="protein sequence ID" value="KAK3188502.1"/>
    <property type="molecule type" value="Genomic_DNA"/>
</dbReference>
<dbReference type="InterPro" id="IPR027443">
    <property type="entry name" value="IPNS-like_sf"/>
</dbReference>
<dbReference type="InterPro" id="IPR005123">
    <property type="entry name" value="Oxoglu/Fe-dep_dioxygenase_dom"/>
</dbReference>
<evidence type="ECO:0000313" key="4">
    <source>
        <dbReference type="EMBL" id="KAK3188502.1"/>
    </source>
</evidence>
<dbReference type="PANTHER" id="PTHR47991">
    <property type="entry name" value="OXOGLUTARATE/IRON-DEPENDENT DIOXYGENASE"/>
    <property type="match status" value="1"/>
</dbReference>
<dbReference type="GO" id="GO:0046872">
    <property type="term" value="F:metal ion binding"/>
    <property type="evidence" value="ECO:0007669"/>
    <property type="project" value="UniProtKB-KW"/>
</dbReference>
<name>A0AAE0DV62_9ROSI</name>
<keyword evidence="5" id="KW-1185">Reference proteome</keyword>
<dbReference type="SUPFAM" id="SSF51197">
    <property type="entry name" value="Clavaminate synthase-like"/>
    <property type="match status" value="1"/>
</dbReference>
<reference evidence="4" key="1">
    <citation type="journal article" date="2023" name="Plant J.">
        <title>Genome sequences and population genomics provide insights into the demographic history, inbreeding, and mutation load of two 'living fossil' tree species of Dipteronia.</title>
        <authorList>
            <person name="Feng Y."/>
            <person name="Comes H.P."/>
            <person name="Chen J."/>
            <person name="Zhu S."/>
            <person name="Lu R."/>
            <person name="Zhang X."/>
            <person name="Li P."/>
            <person name="Qiu J."/>
            <person name="Olsen K.M."/>
            <person name="Qiu Y."/>
        </authorList>
    </citation>
    <scope>NUCLEOTIDE SEQUENCE</scope>
    <source>
        <strain evidence="4">NBL</strain>
    </source>
</reference>
<dbReference type="InterPro" id="IPR044861">
    <property type="entry name" value="IPNS-like_FE2OG_OXY"/>
</dbReference>
<organism evidence="4 5">
    <name type="scientific">Dipteronia sinensis</name>
    <dbReference type="NCBI Taxonomy" id="43782"/>
    <lineage>
        <taxon>Eukaryota</taxon>
        <taxon>Viridiplantae</taxon>
        <taxon>Streptophyta</taxon>
        <taxon>Embryophyta</taxon>
        <taxon>Tracheophyta</taxon>
        <taxon>Spermatophyta</taxon>
        <taxon>Magnoliopsida</taxon>
        <taxon>eudicotyledons</taxon>
        <taxon>Gunneridae</taxon>
        <taxon>Pentapetalae</taxon>
        <taxon>rosids</taxon>
        <taxon>malvids</taxon>
        <taxon>Sapindales</taxon>
        <taxon>Sapindaceae</taxon>
        <taxon>Hippocastanoideae</taxon>
        <taxon>Acereae</taxon>
        <taxon>Dipteronia</taxon>
    </lineage>
</organism>
<dbReference type="AlphaFoldDB" id="A0AAE0DV62"/>
<feature type="domain" description="Fe2OG dioxygenase" evidence="3">
    <location>
        <begin position="9"/>
        <end position="98"/>
    </location>
</feature>
<gene>
    <name evidence="4" type="ORF">Dsin_028063</name>
</gene>
<keyword evidence="1" id="KW-0479">Metal-binding</keyword>
<dbReference type="Gene3D" id="2.60.120.330">
    <property type="entry name" value="B-lactam Antibiotic, Isopenicillin N Synthase, Chain"/>
    <property type="match status" value="1"/>
</dbReference>
<dbReference type="Pfam" id="PF03171">
    <property type="entry name" value="2OG-FeII_Oxy"/>
    <property type="match status" value="1"/>
</dbReference>
<dbReference type="PROSITE" id="PS51471">
    <property type="entry name" value="FE2OG_OXY"/>
    <property type="match status" value="1"/>
</dbReference>
<accession>A0AAE0DV62</accession>
<evidence type="ECO:0000259" key="3">
    <source>
        <dbReference type="PROSITE" id="PS51471"/>
    </source>
</evidence>
<evidence type="ECO:0000313" key="5">
    <source>
        <dbReference type="Proteomes" id="UP001281410"/>
    </source>
</evidence>
<keyword evidence="2" id="KW-0408">Iron</keyword>
<dbReference type="InterPro" id="IPR050295">
    <property type="entry name" value="Plant_2OG-oxidoreductases"/>
</dbReference>
<dbReference type="Proteomes" id="UP001281410">
    <property type="component" value="Unassembled WGS sequence"/>
</dbReference>
<evidence type="ECO:0000256" key="2">
    <source>
        <dbReference type="ARBA" id="ARBA00023004"/>
    </source>
</evidence>
<comment type="caution">
    <text evidence="4">The sequence shown here is derived from an EMBL/GenBank/DDBJ whole genome shotgun (WGS) entry which is preliminary data.</text>
</comment>